<evidence type="ECO:0000313" key="2">
    <source>
        <dbReference type="EMBL" id="GAA0457591.1"/>
    </source>
</evidence>
<dbReference type="NCBIfam" id="TIGR01687">
    <property type="entry name" value="moaD_arch"/>
    <property type="match status" value="1"/>
</dbReference>
<proteinExistence type="predicted"/>
<dbReference type="GO" id="GO:0006777">
    <property type="term" value="P:Mo-molybdopterin cofactor biosynthetic process"/>
    <property type="evidence" value="ECO:0007669"/>
    <property type="project" value="InterPro"/>
</dbReference>
<dbReference type="InterPro" id="IPR054834">
    <property type="entry name" value="SAMP1_3"/>
</dbReference>
<gene>
    <name evidence="2" type="ORF">GCM10008985_12200</name>
</gene>
<sequence length="99" mass="10679">MVADRGVGMQWKLFATLAETAGEREVAIETEPNATLDDALAALFDRHPGLEDEIVQNGELREHINLLHNGEDPFTAGDGFDTELDESDELAAFPPVSGG</sequence>
<reference evidence="2" key="2">
    <citation type="submission" date="2023-12" db="EMBL/GenBank/DDBJ databases">
        <authorList>
            <person name="Sun Q."/>
            <person name="Inoue M."/>
        </authorList>
    </citation>
    <scope>NUCLEOTIDE SEQUENCE</scope>
    <source>
        <strain evidence="2">JCM 12289</strain>
    </source>
</reference>
<dbReference type="InterPro" id="IPR012675">
    <property type="entry name" value="Beta-grasp_dom_sf"/>
</dbReference>
<evidence type="ECO:0000256" key="1">
    <source>
        <dbReference type="ARBA" id="ARBA00022741"/>
    </source>
</evidence>
<dbReference type="PANTHER" id="PTHR33359">
    <property type="entry name" value="MOLYBDOPTERIN SYNTHASE SULFUR CARRIER SUBUNIT"/>
    <property type="match status" value="1"/>
</dbReference>
<dbReference type="EMBL" id="BAAADN010000019">
    <property type="protein sequence ID" value="GAA0457591.1"/>
    <property type="molecule type" value="Genomic_DNA"/>
</dbReference>
<dbReference type="NCBIfam" id="NF041918">
    <property type="entry name" value="SAMP1"/>
    <property type="match status" value="1"/>
</dbReference>
<dbReference type="InterPro" id="IPR010038">
    <property type="entry name" value="MoaD_arc-typ"/>
</dbReference>
<dbReference type="InterPro" id="IPR003749">
    <property type="entry name" value="ThiS/MoaD-like"/>
</dbReference>
<organism evidence="2 3">
    <name type="scientific">Halococcus dombrowskii</name>
    <dbReference type="NCBI Taxonomy" id="179637"/>
    <lineage>
        <taxon>Archaea</taxon>
        <taxon>Methanobacteriati</taxon>
        <taxon>Methanobacteriota</taxon>
        <taxon>Stenosarchaea group</taxon>
        <taxon>Halobacteria</taxon>
        <taxon>Halobacteriales</taxon>
        <taxon>Halococcaceae</taxon>
        <taxon>Halococcus</taxon>
    </lineage>
</organism>
<reference evidence="2" key="1">
    <citation type="journal article" date="2014" name="Int. J. Syst. Evol. Microbiol.">
        <title>Complete genome sequence of Corynebacterium casei LMG S-19264T (=DSM 44701T), isolated from a smear-ripened cheese.</title>
        <authorList>
            <consortium name="US DOE Joint Genome Institute (JGI-PGF)"/>
            <person name="Walter F."/>
            <person name="Albersmeier A."/>
            <person name="Kalinowski J."/>
            <person name="Ruckert C."/>
        </authorList>
    </citation>
    <scope>NUCLEOTIDE SEQUENCE</scope>
    <source>
        <strain evidence="2">JCM 12289</strain>
    </source>
</reference>
<dbReference type="PANTHER" id="PTHR33359:SF1">
    <property type="entry name" value="MOLYBDOPTERIN SYNTHASE SULFUR CARRIER SUBUNIT"/>
    <property type="match status" value="1"/>
</dbReference>
<accession>A0AAV3SEX0</accession>
<evidence type="ECO:0000313" key="3">
    <source>
        <dbReference type="Proteomes" id="UP001500962"/>
    </source>
</evidence>
<dbReference type="Pfam" id="PF02597">
    <property type="entry name" value="ThiS"/>
    <property type="match status" value="1"/>
</dbReference>
<dbReference type="GO" id="GO:0000166">
    <property type="term" value="F:nucleotide binding"/>
    <property type="evidence" value="ECO:0007669"/>
    <property type="project" value="UniProtKB-KW"/>
</dbReference>
<protein>
    <submittedName>
        <fullName evidence="2">MoaD/ThiS family protein</fullName>
    </submittedName>
</protein>
<dbReference type="InterPro" id="IPR044672">
    <property type="entry name" value="MOCS2A"/>
</dbReference>
<dbReference type="Proteomes" id="UP001500962">
    <property type="component" value="Unassembled WGS sequence"/>
</dbReference>
<dbReference type="SUPFAM" id="SSF54285">
    <property type="entry name" value="MoaD/ThiS"/>
    <property type="match status" value="1"/>
</dbReference>
<dbReference type="GO" id="GO:1990133">
    <property type="term" value="C:molybdopterin adenylyltransferase complex"/>
    <property type="evidence" value="ECO:0007669"/>
    <property type="project" value="TreeGrafter"/>
</dbReference>
<dbReference type="InterPro" id="IPR016155">
    <property type="entry name" value="Mopterin_synth/thiamin_S_b"/>
</dbReference>
<dbReference type="Gene3D" id="3.10.20.30">
    <property type="match status" value="1"/>
</dbReference>
<comment type="caution">
    <text evidence="2">The sequence shown here is derived from an EMBL/GenBank/DDBJ whole genome shotgun (WGS) entry which is preliminary data.</text>
</comment>
<keyword evidence="1" id="KW-0547">Nucleotide-binding</keyword>
<name>A0AAV3SEX0_HALDO</name>
<dbReference type="AlphaFoldDB" id="A0AAV3SEX0"/>